<dbReference type="GO" id="GO:0006406">
    <property type="term" value="P:mRNA export from nucleus"/>
    <property type="evidence" value="ECO:0007669"/>
    <property type="project" value="TreeGrafter"/>
</dbReference>
<gene>
    <name evidence="9" type="ORF">ACOC_LOCUS3742</name>
</gene>
<comment type="subunit">
    <text evidence="8">Part of the nuclear pore complex (NPC).</text>
</comment>
<keyword evidence="7 8" id="KW-0539">Nucleus</keyword>
<dbReference type="GO" id="GO:0031080">
    <property type="term" value="C:nuclear pore outer ring"/>
    <property type="evidence" value="ECO:0007669"/>
    <property type="project" value="TreeGrafter"/>
</dbReference>
<evidence type="ECO:0000256" key="7">
    <source>
        <dbReference type="ARBA" id="ARBA00023242"/>
    </source>
</evidence>
<dbReference type="EMBL" id="UYYA01001351">
    <property type="protein sequence ID" value="VDM55327.1"/>
    <property type="molecule type" value="Genomic_DNA"/>
</dbReference>
<evidence type="ECO:0000256" key="3">
    <source>
        <dbReference type="ARBA" id="ARBA00022816"/>
    </source>
</evidence>
<keyword evidence="6 8" id="KW-0906">Nuclear pore complex</keyword>
<evidence type="ECO:0000313" key="10">
    <source>
        <dbReference type="Proteomes" id="UP000267027"/>
    </source>
</evidence>
<accession>A0A0R3PHB4</accession>
<evidence type="ECO:0000256" key="5">
    <source>
        <dbReference type="ARBA" id="ARBA00023010"/>
    </source>
</evidence>
<keyword evidence="8" id="KW-0472">Membrane</keyword>
<organism evidence="11">
    <name type="scientific">Angiostrongylus costaricensis</name>
    <name type="common">Nematode worm</name>
    <dbReference type="NCBI Taxonomy" id="334426"/>
    <lineage>
        <taxon>Eukaryota</taxon>
        <taxon>Metazoa</taxon>
        <taxon>Ecdysozoa</taxon>
        <taxon>Nematoda</taxon>
        <taxon>Chromadorea</taxon>
        <taxon>Rhabditida</taxon>
        <taxon>Rhabditina</taxon>
        <taxon>Rhabditomorpha</taxon>
        <taxon>Strongyloidea</taxon>
        <taxon>Metastrongylidae</taxon>
        <taxon>Angiostrongylus</taxon>
    </lineage>
</organism>
<sequence length="700" mass="80239">MNADIGNGCSFAELDKAVYDDIHAALTQANRGEVESDLWSNLAKIFHDYHKALQYLGPQVLPEELRHARGAYRCLAACVMRNCFEKDYDSSKDDSFLGSLIAENQEFRIIYVLWRWCIDGANESSGFSDLAHQLNDIGEFSGSLRSSMKTIKSAREIAVDPDSILSAADPVFDKFMRLLFSLLRCGRFDEAIELSGDLCVPWMRLPIYTQRLLVDRTLLPAHLNKRERLPFRFRELSFQIMTKMVNETKYTMGIRMFFAALVGDFKFLLPLANNFEDRLWCYVNASVQARFTFKFYFVMKLNLSLALKHPVFTPTTAGGIFEAILTADTSPYHTLMSFMVRGAWDEAIKWMDDFSRKVEVGSDIRSRSLYRFFGLVTSACHVMKHSFKEDHLKNIIGNMVDVLREKQLFSHIPFYAAILSKQEALQLIRNVMSDVKTAGDRYTFIEALKEAGLDGESIAVEFGRFRMLEEVDHIDRLDWIFACSDKKLLHAVTEANAVMRYYLLRDMETEANTVINACERLQIVDRFARLVRNMEHTEESQVEKAAELVIDEFNNHRLYLSAVAHCTTFAVECAKAYDAARQKAEDEHEEHLYSRQGDLVDLSRRTALAERSQSRYEHSKITLGACKERTFDAVVALLQHPGWRSITNEVGDHAFSLTINFFGEKYLESDQSRYIDKDLAEDDLSQFLLDLHAVAGHLLG</sequence>
<keyword evidence="4" id="KW-0653">Protein transport</keyword>
<dbReference type="Gene3D" id="1.20.190.50">
    <property type="match status" value="1"/>
</dbReference>
<evidence type="ECO:0000256" key="2">
    <source>
        <dbReference type="ARBA" id="ARBA00022448"/>
    </source>
</evidence>
<dbReference type="GO" id="GO:0017056">
    <property type="term" value="F:structural constituent of nuclear pore"/>
    <property type="evidence" value="ECO:0007669"/>
    <property type="project" value="UniProtKB-UniRule"/>
</dbReference>
<reference evidence="11" key="1">
    <citation type="submission" date="2017-02" db="UniProtKB">
        <authorList>
            <consortium name="WormBaseParasite"/>
        </authorList>
    </citation>
    <scope>IDENTIFICATION</scope>
</reference>
<proteinExistence type="inferred from homology"/>
<evidence type="ECO:0000256" key="6">
    <source>
        <dbReference type="ARBA" id="ARBA00023132"/>
    </source>
</evidence>
<reference evidence="9 10" key="2">
    <citation type="submission" date="2018-11" db="EMBL/GenBank/DDBJ databases">
        <authorList>
            <consortium name="Pathogen Informatics"/>
        </authorList>
    </citation>
    <scope>NUCLEOTIDE SEQUENCE [LARGE SCALE GENOMIC DNA]</scope>
    <source>
        <strain evidence="9 10">Costa Rica</strain>
    </source>
</reference>
<dbReference type="GO" id="GO:0000973">
    <property type="term" value="P:post-transcriptional tethering of RNA polymerase II gene DNA at nuclear periphery"/>
    <property type="evidence" value="ECO:0007669"/>
    <property type="project" value="TreeGrafter"/>
</dbReference>
<evidence type="ECO:0000256" key="1">
    <source>
        <dbReference type="ARBA" id="ARBA00009510"/>
    </source>
</evidence>
<dbReference type="Proteomes" id="UP000267027">
    <property type="component" value="Unassembled WGS sequence"/>
</dbReference>
<dbReference type="Pfam" id="PF04121">
    <property type="entry name" value="Nup84_Nup100"/>
    <property type="match status" value="1"/>
</dbReference>
<keyword evidence="5 8" id="KW-0811">Translocation</keyword>
<evidence type="ECO:0000256" key="4">
    <source>
        <dbReference type="ARBA" id="ARBA00022927"/>
    </source>
</evidence>
<keyword evidence="10" id="KW-1185">Reference proteome</keyword>
<dbReference type="OrthoDB" id="3098at2759"/>
<comment type="subcellular location">
    <subcellularLocation>
        <location evidence="8">Nucleus</location>
        <location evidence="8">Nuclear pore complex</location>
    </subcellularLocation>
    <subcellularLocation>
        <location evidence="8">Nucleus membrane</location>
    </subcellularLocation>
</comment>
<keyword evidence="2 8" id="KW-0813">Transport</keyword>
<comment type="function">
    <text evidence="8">Functions as a component of the nuclear pore complex (NPC).</text>
</comment>
<comment type="similarity">
    <text evidence="1 8">Belongs to the nucleoporin Nup84/Nup107 family.</text>
</comment>
<keyword evidence="3" id="KW-0509">mRNA transport</keyword>
<dbReference type="GO" id="GO:0006606">
    <property type="term" value="P:protein import into nucleus"/>
    <property type="evidence" value="ECO:0007669"/>
    <property type="project" value="TreeGrafter"/>
</dbReference>
<evidence type="ECO:0000256" key="8">
    <source>
        <dbReference type="RuleBase" id="RU365072"/>
    </source>
</evidence>
<dbReference type="PANTHER" id="PTHR13003">
    <property type="entry name" value="NUP107-RELATED"/>
    <property type="match status" value="1"/>
</dbReference>
<dbReference type="STRING" id="334426.A0A0R3PHB4"/>
<dbReference type="GO" id="GO:0031965">
    <property type="term" value="C:nuclear membrane"/>
    <property type="evidence" value="ECO:0007669"/>
    <property type="project" value="UniProtKB-SubCell"/>
</dbReference>
<name>A0A0R3PHB4_ANGCS</name>
<dbReference type="OMA" id="LRCGRFE"/>
<evidence type="ECO:0000313" key="11">
    <source>
        <dbReference type="WBParaSite" id="ACOC_0000374101-mRNA-1"/>
    </source>
</evidence>
<dbReference type="WBParaSite" id="ACOC_0000374101-mRNA-1">
    <property type="protein sequence ID" value="ACOC_0000374101-mRNA-1"/>
    <property type="gene ID" value="ACOC_0000374101"/>
</dbReference>
<dbReference type="PANTHER" id="PTHR13003:SF2">
    <property type="entry name" value="NUCLEAR PORE COMPLEX PROTEIN NUP107"/>
    <property type="match status" value="1"/>
</dbReference>
<dbReference type="AlphaFoldDB" id="A0A0R3PHB4"/>
<evidence type="ECO:0000313" key="9">
    <source>
        <dbReference type="EMBL" id="VDM55327.1"/>
    </source>
</evidence>
<protein>
    <recommendedName>
        <fullName evidence="8">Nuclear pore complex protein</fullName>
    </recommendedName>
</protein>
<dbReference type="InterPro" id="IPR007252">
    <property type="entry name" value="Nup84/Nup107"/>
</dbReference>